<evidence type="ECO:0000256" key="6">
    <source>
        <dbReference type="ARBA" id="ARBA00023136"/>
    </source>
</evidence>
<evidence type="ECO:0000256" key="8">
    <source>
        <dbReference type="SAM" id="Phobius"/>
    </source>
</evidence>
<protein>
    <submittedName>
        <fullName evidence="9">Gluconate:H+ symporter, GntP family</fullName>
    </submittedName>
</protein>
<evidence type="ECO:0000256" key="1">
    <source>
        <dbReference type="ARBA" id="ARBA00004651"/>
    </source>
</evidence>
<keyword evidence="10" id="KW-1185">Reference proteome</keyword>
<proteinExistence type="inferred from homology"/>
<keyword evidence="3" id="KW-1003">Cell membrane</keyword>
<dbReference type="EMBL" id="FOXX01000013">
    <property type="protein sequence ID" value="SFQ84143.1"/>
    <property type="molecule type" value="Genomic_DNA"/>
</dbReference>
<dbReference type="RefSeq" id="WP_061802523.1">
    <property type="nucleotide sequence ID" value="NZ_FOXX01000013.1"/>
</dbReference>
<evidence type="ECO:0000256" key="2">
    <source>
        <dbReference type="ARBA" id="ARBA00022448"/>
    </source>
</evidence>
<feature type="transmembrane region" description="Helical" evidence="8">
    <location>
        <begin position="424"/>
        <end position="448"/>
    </location>
</feature>
<evidence type="ECO:0000256" key="7">
    <source>
        <dbReference type="ARBA" id="ARBA00049663"/>
    </source>
</evidence>
<evidence type="ECO:0000313" key="10">
    <source>
        <dbReference type="Proteomes" id="UP000182762"/>
    </source>
</evidence>
<feature type="transmembrane region" description="Helical" evidence="8">
    <location>
        <begin position="97"/>
        <end position="126"/>
    </location>
</feature>
<keyword evidence="6 8" id="KW-0472">Membrane</keyword>
<comment type="caution">
    <text evidence="9">The sequence shown here is derived from an EMBL/GenBank/DDBJ whole genome shotgun (WGS) entry which is preliminary data.</text>
</comment>
<feature type="transmembrane region" description="Helical" evidence="8">
    <location>
        <begin position="171"/>
        <end position="193"/>
    </location>
</feature>
<gene>
    <name evidence="9" type="ORF">SAMN02745910_04172</name>
</gene>
<comment type="similarity">
    <text evidence="7">Belongs to the GntP permease family.</text>
</comment>
<evidence type="ECO:0000256" key="5">
    <source>
        <dbReference type="ARBA" id="ARBA00022989"/>
    </source>
</evidence>
<keyword evidence="4 8" id="KW-0812">Transmembrane</keyword>
<comment type="subcellular location">
    <subcellularLocation>
        <location evidence="1">Cell membrane</location>
        <topology evidence="1">Multi-pass membrane protein</topology>
    </subcellularLocation>
</comment>
<evidence type="ECO:0000256" key="4">
    <source>
        <dbReference type="ARBA" id="ARBA00022692"/>
    </source>
</evidence>
<reference evidence="9 10" key="1">
    <citation type="submission" date="2016-10" db="EMBL/GenBank/DDBJ databases">
        <authorList>
            <person name="Varghese N."/>
            <person name="Submissions S."/>
        </authorList>
    </citation>
    <scope>NUCLEOTIDE SEQUENCE [LARGE SCALE GENOMIC DNA]</scope>
    <source>
        <strain evidence="9 10">DSM 13796</strain>
    </source>
</reference>
<sequence>MPLLFTAIGVILLLILIMVLRLNTFVSLIIVSFVVALMLGIPVEEIATSIESGLGDTLGHIGLIFGLGAMLGRLIADAGGSHRIAMTLLNKFGEKKIQWAVVFASFIIGITLFYEVAFVLLIPIIFTIAKELNISIIKLGLPTSATLLVTHSFLPPHPGATAVASEYGADIGTVLIVGIIIAIPTVIIAGIWYPRIIEKLSPGMFHTNREVVSIGVQKTFALDKTPGFGISIFTATFPVILITLGSVVDMIQETVGFADNSLIIFIRFIGSASVSILISLLLAVYTMGIARKIPIKSMMNSCSASINALGMLLLIIGGGGAFKEILIDGGVGTYIAKLFEGSSISPVLLAWTVAALLRIALGSGTVATLSTAGLIIPILSQTSDVNLVLVTLATGAGSCMASHVNDAAFWIVKEYMGMNMKETFATYSVISSIISVVGLGFIMLLDLFF</sequence>
<accession>A0A1I6BTA2</accession>
<dbReference type="PANTHER" id="PTHR30354">
    <property type="entry name" value="GNT FAMILY GLUCONATE TRANSPORTER"/>
    <property type="match status" value="1"/>
</dbReference>
<dbReference type="Proteomes" id="UP000182762">
    <property type="component" value="Unassembled WGS sequence"/>
</dbReference>
<dbReference type="PIRSF" id="PIRSF002746">
    <property type="entry name" value="Gluconate_transporter"/>
    <property type="match status" value="1"/>
</dbReference>
<feature type="transmembrane region" description="Helical" evidence="8">
    <location>
        <begin position="228"/>
        <end position="251"/>
    </location>
</feature>
<name>A0A1I6BTA2_9BACI</name>
<organism evidence="9 10">
    <name type="scientific">Priestia endophytica DSM 13796</name>
    <dbReference type="NCBI Taxonomy" id="1121089"/>
    <lineage>
        <taxon>Bacteria</taxon>
        <taxon>Bacillati</taxon>
        <taxon>Bacillota</taxon>
        <taxon>Bacilli</taxon>
        <taxon>Bacillales</taxon>
        <taxon>Bacillaceae</taxon>
        <taxon>Priestia</taxon>
    </lineage>
</organism>
<dbReference type="InterPro" id="IPR003474">
    <property type="entry name" value="Glcn_transporter"/>
</dbReference>
<keyword evidence="2" id="KW-0813">Transport</keyword>
<feature type="transmembrane region" description="Helical" evidence="8">
    <location>
        <begin position="263"/>
        <end position="285"/>
    </location>
</feature>
<dbReference type="GeneID" id="93712735"/>
<evidence type="ECO:0000256" key="3">
    <source>
        <dbReference type="ARBA" id="ARBA00022475"/>
    </source>
</evidence>
<feature type="transmembrane region" description="Helical" evidence="8">
    <location>
        <begin position="306"/>
        <end position="327"/>
    </location>
</feature>
<dbReference type="NCBIfam" id="TIGR00791">
    <property type="entry name" value="gntP"/>
    <property type="match status" value="1"/>
</dbReference>
<feature type="transmembrane region" description="Helical" evidence="8">
    <location>
        <begin position="7"/>
        <end position="38"/>
    </location>
</feature>
<dbReference type="PANTHER" id="PTHR30354:SF22">
    <property type="entry name" value="HIGH-AFFINITY GLUCONATE TRANSPORTER"/>
    <property type="match status" value="1"/>
</dbReference>
<feature type="transmembrane region" description="Helical" evidence="8">
    <location>
        <begin position="58"/>
        <end position="76"/>
    </location>
</feature>
<dbReference type="Pfam" id="PF02447">
    <property type="entry name" value="GntP_permease"/>
    <property type="match status" value="1"/>
</dbReference>
<keyword evidence="5 8" id="KW-1133">Transmembrane helix</keyword>
<feature type="transmembrane region" description="Helical" evidence="8">
    <location>
        <begin position="347"/>
        <end position="375"/>
    </location>
</feature>
<evidence type="ECO:0000313" key="9">
    <source>
        <dbReference type="EMBL" id="SFQ84143.1"/>
    </source>
</evidence>